<evidence type="ECO:0008006" key="3">
    <source>
        <dbReference type="Google" id="ProtNLM"/>
    </source>
</evidence>
<gene>
    <name evidence="1" type="ORF">ABH15_04150</name>
</gene>
<reference evidence="1 2" key="1">
    <citation type="journal article" date="2015" name="Int. J. Syst. Evol. Microbiol.">
        <title>Methanoculleus taiwanensis sp. nov., a methanogen isolated from deep marine sediment at the deformation front area near Taiwan.</title>
        <authorList>
            <person name="Weng C.Y."/>
            <person name="Chen S.C."/>
            <person name="Lai M.C."/>
            <person name="Wu S.Y."/>
            <person name="Lin S."/>
            <person name="Yang T.F."/>
            <person name="Chen P.C."/>
        </authorList>
    </citation>
    <scope>NUCLEOTIDE SEQUENCE [LARGE SCALE GENOMIC DNA]</scope>
    <source>
        <strain evidence="1 2">CYW4</strain>
    </source>
</reference>
<dbReference type="InterPro" id="IPR020075">
    <property type="entry name" value="Uncharacterised_AF2234"/>
</dbReference>
<comment type="caution">
    <text evidence="1">The sequence shown here is derived from an EMBL/GenBank/DDBJ whole genome shotgun (WGS) entry which is preliminary data.</text>
</comment>
<dbReference type="EMBL" id="LHQS01000001">
    <property type="protein sequence ID" value="RXE57477.1"/>
    <property type="molecule type" value="Genomic_DNA"/>
</dbReference>
<proteinExistence type="predicted"/>
<dbReference type="Pfam" id="PF10967">
    <property type="entry name" value="DUF2769"/>
    <property type="match status" value="1"/>
</dbReference>
<evidence type="ECO:0000313" key="1">
    <source>
        <dbReference type="EMBL" id="RXE57477.1"/>
    </source>
</evidence>
<protein>
    <recommendedName>
        <fullName evidence="3">DUF2769 domain-containing protein</fullName>
    </recommendedName>
</protein>
<organism evidence="1 2">
    <name type="scientific">Methanoculleus taiwanensis</name>
    <dbReference type="NCBI Taxonomy" id="1550565"/>
    <lineage>
        <taxon>Archaea</taxon>
        <taxon>Methanobacteriati</taxon>
        <taxon>Methanobacteriota</taxon>
        <taxon>Stenosarchaea group</taxon>
        <taxon>Methanomicrobia</taxon>
        <taxon>Methanomicrobiales</taxon>
        <taxon>Methanomicrobiaceae</taxon>
        <taxon>Methanoculleus</taxon>
    </lineage>
</organism>
<dbReference type="AlphaFoldDB" id="A0A498H521"/>
<dbReference type="Proteomes" id="UP000290932">
    <property type="component" value="Unassembled WGS sequence"/>
</dbReference>
<evidence type="ECO:0000313" key="2">
    <source>
        <dbReference type="Proteomes" id="UP000290932"/>
    </source>
</evidence>
<sequence length="97" mass="10551">MRRAAPGLAAREEQERQDALKALREICICPGCPTYNVCAEQAAEKFFCAEGGSTVCIQGEHGCLCPDCPVHAEMGLSHRSFCTRDSETVQGYGTPER</sequence>
<keyword evidence="2" id="KW-1185">Reference proteome</keyword>
<accession>A0A498H521</accession>
<name>A0A498H521_9EURY</name>